<comment type="subcellular location">
    <subcellularLocation>
        <location evidence="1">Nucleus</location>
    </subcellularLocation>
</comment>
<dbReference type="GO" id="GO:0006352">
    <property type="term" value="P:DNA-templated transcription initiation"/>
    <property type="evidence" value="ECO:0007669"/>
    <property type="project" value="InterPro"/>
</dbReference>
<dbReference type="Pfam" id="PF03874">
    <property type="entry name" value="RNA_pol_Rpb4"/>
    <property type="match status" value="1"/>
</dbReference>
<dbReference type="InterPro" id="IPR006590">
    <property type="entry name" value="RNA_pol_Rpb4/RPC9_core"/>
</dbReference>
<dbReference type="SMART" id="SM00657">
    <property type="entry name" value="RPOL4c"/>
    <property type="match status" value="1"/>
</dbReference>
<dbReference type="GO" id="GO:0005634">
    <property type="term" value="C:nucleus"/>
    <property type="evidence" value="ECO:0007669"/>
    <property type="project" value="UniProtKB-SubCell"/>
</dbReference>
<evidence type="ECO:0000313" key="6">
    <source>
        <dbReference type="Proteomes" id="UP000799429"/>
    </source>
</evidence>
<evidence type="ECO:0000256" key="1">
    <source>
        <dbReference type="ARBA" id="ARBA00004123"/>
    </source>
</evidence>
<dbReference type="GO" id="GO:0000166">
    <property type="term" value="F:nucleotide binding"/>
    <property type="evidence" value="ECO:0007669"/>
    <property type="project" value="InterPro"/>
</dbReference>
<evidence type="ECO:0000256" key="3">
    <source>
        <dbReference type="ARBA" id="ARBA00025724"/>
    </source>
</evidence>
<dbReference type="InterPro" id="IPR010997">
    <property type="entry name" value="HRDC-like_sf"/>
</dbReference>
<dbReference type="InterPro" id="IPR005574">
    <property type="entry name" value="Rpb4/RPC9"/>
</dbReference>
<dbReference type="Proteomes" id="UP000799429">
    <property type="component" value="Unassembled WGS sequence"/>
</dbReference>
<dbReference type="InterPro" id="IPR045222">
    <property type="entry name" value="Rpb4-like"/>
</dbReference>
<dbReference type="Gene3D" id="1.20.1250.40">
    <property type="match status" value="1"/>
</dbReference>
<dbReference type="AlphaFoldDB" id="A0A9P4S616"/>
<dbReference type="PANTHER" id="PTHR21297">
    <property type="entry name" value="DNA-DIRECTED RNA POLYMERASE II"/>
    <property type="match status" value="1"/>
</dbReference>
<sequence length="141" mass="15816">MAHAHARPTIEGDEEAAAELRLGEFHDVPTMSLSEAHLVIKAVIDKRRAEAKPEPQGETINKMQDYLAVFARFKNQGNIHMIEQTLNSRTVLDPFERSQLGTLCCESADEAKTLIPSLTNKISDSDLQDLLDEITRLRFAE</sequence>
<evidence type="ECO:0000259" key="4">
    <source>
        <dbReference type="SMART" id="SM00657"/>
    </source>
</evidence>
<protein>
    <submittedName>
        <fullName evidence="5">RNA polymerase II</fullName>
    </submittedName>
</protein>
<comment type="caution">
    <text evidence="5">The sequence shown here is derived from an EMBL/GenBank/DDBJ whole genome shotgun (WGS) entry which is preliminary data.</text>
</comment>
<evidence type="ECO:0000256" key="2">
    <source>
        <dbReference type="ARBA" id="ARBA00023242"/>
    </source>
</evidence>
<dbReference type="OrthoDB" id="2186918at2759"/>
<dbReference type="SUPFAM" id="SSF47819">
    <property type="entry name" value="HRDC-like"/>
    <property type="match status" value="1"/>
</dbReference>
<dbReference type="GO" id="GO:0030880">
    <property type="term" value="C:RNA polymerase complex"/>
    <property type="evidence" value="ECO:0007669"/>
    <property type="project" value="InterPro"/>
</dbReference>
<keyword evidence="6" id="KW-1185">Reference proteome</keyword>
<proteinExistence type="inferred from homology"/>
<evidence type="ECO:0000313" key="5">
    <source>
        <dbReference type="EMBL" id="KAF2836331.1"/>
    </source>
</evidence>
<dbReference type="InterPro" id="IPR038324">
    <property type="entry name" value="Rpb4/RPC9_sf"/>
</dbReference>
<dbReference type="EMBL" id="MU006104">
    <property type="protein sequence ID" value="KAF2836331.1"/>
    <property type="molecule type" value="Genomic_DNA"/>
</dbReference>
<keyword evidence="2" id="KW-0539">Nucleus</keyword>
<accession>A0A9P4S616</accession>
<feature type="domain" description="RNA polymerase Rpb4/RPC9 core" evidence="4">
    <location>
        <begin position="23"/>
        <end position="141"/>
    </location>
</feature>
<comment type="similarity">
    <text evidence="3">Belongs to the eukaryotic RPB4 RNA polymerase subunit family.</text>
</comment>
<name>A0A9P4S616_9PEZI</name>
<gene>
    <name evidence="5" type="ORF">M501DRAFT_940022</name>
</gene>
<reference evidence="5" key="1">
    <citation type="journal article" date="2020" name="Stud. Mycol.">
        <title>101 Dothideomycetes genomes: a test case for predicting lifestyles and emergence of pathogens.</title>
        <authorList>
            <person name="Haridas S."/>
            <person name="Albert R."/>
            <person name="Binder M."/>
            <person name="Bloem J."/>
            <person name="Labutti K."/>
            <person name="Salamov A."/>
            <person name="Andreopoulos B."/>
            <person name="Baker S."/>
            <person name="Barry K."/>
            <person name="Bills G."/>
            <person name="Bluhm B."/>
            <person name="Cannon C."/>
            <person name="Castanera R."/>
            <person name="Culley D."/>
            <person name="Daum C."/>
            <person name="Ezra D."/>
            <person name="Gonzalez J."/>
            <person name="Henrissat B."/>
            <person name="Kuo A."/>
            <person name="Liang C."/>
            <person name="Lipzen A."/>
            <person name="Lutzoni F."/>
            <person name="Magnuson J."/>
            <person name="Mondo S."/>
            <person name="Nolan M."/>
            <person name="Ohm R."/>
            <person name="Pangilinan J."/>
            <person name="Park H.-J."/>
            <person name="Ramirez L."/>
            <person name="Alfaro M."/>
            <person name="Sun H."/>
            <person name="Tritt A."/>
            <person name="Yoshinaga Y."/>
            <person name="Zwiers L.-H."/>
            <person name="Turgeon B."/>
            <person name="Goodwin S."/>
            <person name="Spatafora J."/>
            <person name="Crous P."/>
            <person name="Grigoriev I."/>
        </authorList>
    </citation>
    <scope>NUCLEOTIDE SEQUENCE</scope>
    <source>
        <strain evidence="5">CBS 101060</strain>
    </source>
</reference>
<organism evidence="5 6">
    <name type="scientific">Patellaria atrata CBS 101060</name>
    <dbReference type="NCBI Taxonomy" id="1346257"/>
    <lineage>
        <taxon>Eukaryota</taxon>
        <taxon>Fungi</taxon>
        <taxon>Dikarya</taxon>
        <taxon>Ascomycota</taxon>
        <taxon>Pezizomycotina</taxon>
        <taxon>Dothideomycetes</taxon>
        <taxon>Dothideomycetes incertae sedis</taxon>
        <taxon>Patellariales</taxon>
        <taxon>Patellariaceae</taxon>
        <taxon>Patellaria</taxon>
    </lineage>
</organism>